<dbReference type="Pfam" id="PF17762">
    <property type="entry name" value="HTH_ParB"/>
    <property type="match status" value="1"/>
</dbReference>
<feature type="region of interest" description="Disordered" evidence="2">
    <location>
        <begin position="364"/>
        <end position="386"/>
    </location>
</feature>
<dbReference type="EMBL" id="UGXK01000002">
    <property type="protein sequence ID" value="SUI39750.1"/>
    <property type="molecule type" value="Genomic_DNA"/>
</dbReference>
<evidence type="ECO:0000256" key="2">
    <source>
        <dbReference type="SAM" id="MobiDB-lite"/>
    </source>
</evidence>
<protein>
    <submittedName>
        <fullName evidence="4">DNA-binding protein</fullName>
    </submittedName>
</protein>
<dbReference type="InterPro" id="IPR041468">
    <property type="entry name" value="HTH_ParB/Spo0J"/>
</dbReference>
<dbReference type="Gene3D" id="1.10.10.2830">
    <property type="match status" value="1"/>
</dbReference>
<gene>
    <name evidence="4" type="ORF">NCTC5798_06191</name>
</gene>
<feature type="coiled-coil region" evidence="1">
    <location>
        <begin position="325"/>
        <end position="360"/>
    </location>
</feature>
<feature type="domain" description="ParB/Spo0J HTH" evidence="3">
    <location>
        <begin position="166"/>
        <end position="225"/>
    </location>
</feature>
<dbReference type="Proteomes" id="UP000255534">
    <property type="component" value="Unassembled WGS sequence"/>
</dbReference>
<dbReference type="GO" id="GO:0003677">
    <property type="term" value="F:DNA binding"/>
    <property type="evidence" value="ECO:0007669"/>
    <property type="project" value="UniProtKB-KW"/>
</dbReference>
<proteinExistence type="predicted"/>
<dbReference type="SUPFAM" id="SSF109709">
    <property type="entry name" value="KorB DNA-binding domain-like"/>
    <property type="match status" value="1"/>
</dbReference>
<organism evidence="4 5">
    <name type="scientific">Salmonella enterica I</name>
    <dbReference type="NCBI Taxonomy" id="59201"/>
    <lineage>
        <taxon>Bacteria</taxon>
        <taxon>Pseudomonadati</taxon>
        <taxon>Pseudomonadota</taxon>
        <taxon>Gammaproteobacteria</taxon>
        <taxon>Enterobacterales</taxon>
        <taxon>Enterobacteriaceae</taxon>
        <taxon>Salmonella</taxon>
    </lineage>
</organism>
<accession>A0A379Y405</accession>
<evidence type="ECO:0000259" key="3">
    <source>
        <dbReference type="Pfam" id="PF17762"/>
    </source>
</evidence>
<reference evidence="4 5" key="1">
    <citation type="submission" date="2018-06" db="EMBL/GenBank/DDBJ databases">
        <authorList>
            <consortium name="Pathogen Informatics"/>
            <person name="Doyle S."/>
        </authorList>
    </citation>
    <scope>NUCLEOTIDE SEQUENCE [LARGE SCALE GENOMIC DNA]</scope>
    <source>
        <strain evidence="4 5">NCTC5798</strain>
    </source>
</reference>
<keyword evidence="1" id="KW-0175">Coiled coil</keyword>
<dbReference type="AlphaFoldDB" id="A0A379Y405"/>
<sequence>MSDLMTDSQQQTNSRVFKSPLVSFSTVTGSGRFVSGMKQFRDANPDLCNEVTEQKAWAINPSVVQITPGFNSREMGMGDAYYQLPEVVDHLNNIKSAYIRGDYVDPIRVIIKDGIPYVRHGHCRLKSALMAQAEGHTDLTILCIEMKADEISCELTTIDGNRGLALSPVALGESYRRLQALGGWSLDRIAEREGKSSTTIAALIRLTGCSVYLKKLIHADAISYVAVLSLIDEFGETEAITRIEKMIADLEKADSSGIQIKKTPRGQIRVVPSDFKPARVPPVLATKAVEGVKLITTSLLQKLGDIELPELTDSSKDEEITFTLNRSMLEMLKNLQSEITESENKQLRRVENRQARLKGEKVTYKTKKSEKMAENRNPKHHQHRLK</sequence>
<feature type="compositionally biased region" description="Basic and acidic residues" evidence="2">
    <location>
        <begin position="364"/>
        <end position="377"/>
    </location>
</feature>
<evidence type="ECO:0000313" key="5">
    <source>
        <dbReference type="Proteomes" id="UP000255534"/>
    </source>
</evidence>
<evidence type="ECO:0000313" key="4">
    <source>
        <dbReference type="EMBL" id="SUI39750.1"/>
    </source>
</evidence>
<name>A0A379Y405_SALET</name>
<evidence type="ECO:0000256" key="1">
    <source>
        <dbReference type="SAM" id="Coils"/>
    </source>
</evidence>
<keyword evidence="4" id="KW-0238">DNA-binding</keyword>